<dbReference type="RefSeq" id="WP_138921621.1">
    <property type="nucleotide sequence ID" value="NZ_AP025565.1"/>
</dbReference>
<gene>
    <name evidence="3" type="ORF">GT664_12860</name>
    <name evidence="2" type="ORF">MKC95_00490</name>
</gene>
<evidence type="ECO:0000259" key="1">
    <source>
        <dbReference type="PROSITE" id="PS50943"/>
    </source>
</evidence>
<dbReference type="CDD" id="cd00093">
    <property type="entry name" value="HTH_XRE"/>
    <property type="match status" value="1"/>
</dbReference>
<reference evidence="3" key="1">
    <citation type="journal article" date="2019" name="Nat. Med.">
        <title>A library of human gut bacterial isolates paired with longitudinal multiomics data enables mechanistic microbiome research.</title>
        <authorList>
            <person name="Poyet M."/>
            <person name="Groussin M."/>
            <person name="Gibbons S.M."/>
            <person name="Avila-Pacheco J."/>
            <person name="Jiang X."/>
            <person name="Kearney S.M."/>
            <person name="Perrotta A.R."/>
            <person name="Berdy B."/>
            <person name="Zhao S."/>
            <person name="Lieberman T.D."/>
            <person name="Swanson P.K."/>
            <person name="Smith M."/>
            <person name="Roesemann S."/>
            <person name="Alexander J.E."/>
            <person name="Rich S.A."/>
            <person name="Livny J."/>
            <person name="Vlamakis H."/>
            <person name="Clish C."/>
            <person name="Bullock K."/>
            <person name="Deik A."/>
            <person name="Scott J."/>
            <person name="Pierce K.A."/>
            <person name="Xavier R.J."/>
            <person name="Alm E.J."/>
        </authorList>
    </citation>
    <scope>NUCLEOTIDE SEQUENCE</scope>
    <source>
        <strain evidence="3">BIOML-A12</strain>
    </source>
</reference>
<dbReference type="InterPro" id="IPR010982">
    <property type="entry name" value="Lambda_DNA-bd_dom_sf"/>
</dbReference>
<organism evidence="2 4">
    <name type="scientific">Clostridium innocuum</name>
    <dbReference type="NCBI Taxonomy" id="1522"/>
    <lineage>
        <taxon>Bacteria</taxon>
        <taxon>Bacillati</taxon>
        <taxon>Bacillota</taxon>
        <taxon>Clostridia</taxon>
        <taxon>Eubacteriales</taxon>
        <taxon>Clostridiaceae</taxon>
        <taxon>Clostridium</taxon>
    </lineage>
</organism>
<proteinExistence type="predicted"/>
<dbReference type="Pfam" id="PF01381">
    <property type="entry name" value="HTH_3"/>
    <property type="match status" value="1"/>
</dbReference>
<comment type="caution">
    <text evidence="2">The sequence shown here is derived from an EMBL/GenBank/DDBJ whole genome shotgun (WGS) entry which is preliminary data.</text>
</comment>
<sequence length="77" mass="8716">MTLGGRIQTLRKQRGITQEELAKAMQVSTQAVSKCTKGAQSGNAAEHRMPCCYRGWQIISMFQLIICLEEENRSRKD</sequence>
<protein>
    <submittedName>
        <fullName evidence="3">Helix-turn-helix domain-containing protein</fullName>
    </submittedName>
    <submittedName>
        <fullName evidence="2">Helix-turn-helix transcriptional regulator</fullName>
    </submittedName>
</protein>
<dbReference type="AlphaFoldDB" id="A0AAP2UIP6"/>
<accession>A0AAP2UIP6</accession>
<evidence type="ECO:0000313" key="2">
    <source>
        <dbReference type="EMBL" id="MCR0231246.1"/>
    </source>
</evidence>
<dbReference type="Gene3D" id="1.10.260.40">
    <property type="entry name" value="lambda repressor-like DNA-binding domains"/>
    <property type="match status" value="1"/>
</dbReference>
<dbReference type="InterPro" id="IPR001387">
    <property type="entry name" value="Cro/C1-type_HTH"/>
</dbReference>
<dbReference type="EMBL" id="JAKTMA010000001">
    <property type="protein sequence ID" value="MCR0231246.1"/>
    <property type="molecule type" value="Genomic_DNA"/>
</dbReference>
<name>A0AAP2UIP6_CLOIN</name>
<evidence type="ECO:0000313" key="3">
    <source>
        <dbReference type="EMBL" id="MZH56616.1"/>
    </source>
</evidence>
<dbReference type="Proteomes" id="UP001203972">
    <property type="component" value="Unassembled WGS sequence"/>
</dbReference>
<reference evidence="2" key="2">
    <citation type="journal article" date="2022" name="Clin. Infect. Dis.">
        <title>Association between Clostridium innocuum and antibiotic-associated diarrhea in adults and children: A cross-sectional study and comparative genomics analysis.</title>
        <authorList>
            <person name="Cherny K.E."/>
            <person name="Muscat E.B."/>
            <person name="Balaji A."/>
            <person name="Mukherjee J."/>
            <person name="Ozer E.A."/>
            <person name="Angarone M.P."/>
            <person name="Hauser A.R."/>
            <person name="Sichel J.S."/>
            <person name="Amponsah E."/>
            <person name="Kociolek L.K."/>
        </authorList>
    </citation>
    <scope>NUCLEOTIDE SEQUENCE</scope>
    <source>
        <strain evidence="2">NU1-AC-029v</strain>
    </source>
</reference>
<dbReference type="SUPFAM" id="SSF47413">
    <property type="entry name" value="lambda repressor-like DNA-binding domains"/>
    <property type="match status" value="1"/>
</dbReference>
<dbReference type="Proteomes" id="UP000604383">
    <property type="component" value="Unassembled WGS sequence"/>
</dbReference>
<feature type="domain" description="HTH cro/C1-type" evidence="1">
    <location>
        <begin position="7"/>
        <end position="34"/>
    </location>
</feature>
<dbReference type="EMBL" id="WWTN01000021">
    <property type="protein sequence ID" value="MZH56616.1"/>
    <property type="molecule type" value="Genomic_DNA"/>
</dbReference>
<dbReference type="GO" id="GO:0003677">
    <property type="term" value="F:DNA binding"/>
    <property type="evidence" value="ECO:0007669"/>
    <property type="project" value="InterPro"/>
</dbReference>
<evidence type="ECO:0000313" key="4">
    <source>
        <dbReference type="Proteomes" id="UP001203972"/>
    </source>
</evidence>
<dbReference type="PROSITE" id="PS50943">
    <property type="entry name" value="HTH_CROC1"/>
    <property type="match status" value="1"/>
</dbReference>